<keyword evidence="2" id="KW-0812">Transmembrane</keyword>
<dbReference type="RefSeq" id="WP_206475992.1">
    <property type="nucleotide sequence ID" value="NZ_JBFBMH010000002.1"/>
</dbReference>
<keyword evidence="2" id="KW-1133">Transmembrane helix</keyword>
<feature type="transmembrane region" description="Helical" evidence="2">
    <location>
        <begin position="7"/>
        <end position="28"/>
    </location>
</feature>
<accession>A0ABV3LF66</accession>
<proteinExistence type="predicted"/>
<feature type="compositionally biased region" description="Acidic residues" evidence="1">
    <location>
        <begin position="83"/>
        <end position="96"/>
    </location>
</feature>
<dbReference type="EMBL" id="JBFBMH010000002">
    <property type="protein sequence ID" value="MEW1974017.1"/>
    <property type="molecule type" value="Genomic_DNA"/>
</dbReference>
<feature type="region of interest" description="Disordered" evidence="1">
    <location>
        <begin position="66"/>
        <end position="111"/>
    </location>
</feature>
<name>A0ABV3LF66_9MICO</name>
<dbReference type="Proteomes" id="UP001553715">
    <property type="component" value="Unassembled WGS sequence"/>
</dbReference>
<evidence type="ECO:0000256" key="2">
    <source>
        <dbReference type="SAM" id="Phobius"/>
    </source>
</evidence>
<evidence type="ECO:0000313" key="3">
    <source>
        <dbReference type="EMBL" id="MEW1974017.1"/>
    </source>
</evidence>
<sequence length="111" mass="12139">MKLPPLLVYSVLRLLAFLVPLAVMWFFFPIMRELWWLTVIFAALIGMSISILFLRGPLSGASSKIYERRESRTTQGRSSAAAEDADAEDTALDDAADTASGTNPGTSAKQD</sequence>
<keyword evidence="4" id="KW-1185">Reference proteome</keyword>
<evidence type="ECO:0000256" key="1">
    <source>
        <dbReference type="SAM" id="MobiDB-lite"/>
    </source>
</evidence>
<feature type="transmembrane region" description="Helical" evidence="2">
    <location>
        <begin position="34"/>
        <end position="54"/>
    </location>
</feature>
<comment type="caution">
    <text evidence="3">The sequence shown here is derived from an EMBL/GenBank/DDBJ whole genome shotgun (WGS) entry which is preliminary data.</text>
</comment>
<organism evidence="3 4">
    <name type="scientific">Microbacterium profundi</name>
    <dbReference type="NCBI Taxonomy" id="450380"/>
    <lineage>
        <taxon>Bacteria</taxon>
        <taxon>Bacillati</taxon>
        <taxon>Actinomycetota</taxon>
        <taxon>Actinomycetes</taxon>
        <taxon>Micrococcales</taxon>
        <taxon>Microbacteriaceae</taxon>
        <taxon>Microbacterium</taxon>
    </lineage>
</organism>
<reference evidence="3 4" key="1">
    <citation type="submission" date="2024-06" db="EMBL/GenBank/DDBJ databases">
        <title>The Natural Products Discovery Center: Release of the First 8490 Sequenced Strains for Exploring Actinobacteria Biosynthetic Diversity.</title>
        <authorList>
            <person name="Kalkreuter E."/>
            <person name="Kautsar S.A."/>
            <person name="Yang D."/>
            <person name="Bader C.D."/>
            <person name="Teijaro C.N."/>
            <person name="Fluegel L."/>
            <person name="Davis C.M."/>
            <person name="Simpson J.R."/>
            <person name="Lauterbach L."/>
            <person name="Steele A.D."/>
            <person name="Gui C."/>
            <person name="Meng S."/>
            <person name="Li G."/>
            <person name="Viehrig K."/>
            <person name="Ye F."/>
            <person name="Su P."/>
            <person name="Kiefer A.F."/>
            <person name="Nichols A."/>
            <person name="Cepeda A.J."/>
            <person name="Yan W."/>
            <person name="Fan B."/>
            <person name="Jiang Y."/>
            <person name="Adhikari A."/>
            <person name="Zheng C.-J."/>
            <person name="Schuster L."/>
            <person name="Cowan T.M."/>
            <person name="Smanski M.J."/>
            <person name="Chevrette M.G."/>
            <person name="De Carvalho L.P.S."/>
            <person name="Shen B."/>
        </authorList>
    </citation>
    <scope>NUCLEOTIDE SEQUENCE [LARGE SCALE GENOMIC DNA]</scope>
    <source>
        <strain evidence="3 4">NPDC077434</strain>
    </source>
</reference>
<gene>
    <name evidence="3" type="ORF">AB0301_02880</name>
</gene>
<keyword evidence="2" id="KW-0472">Membrane</keyword>
<feature type="compositionally biased region" description="Polar residues" evidence="1">
    <location>
        <begin position="100"/>
        <end position="111"/>
    </location>
</feature>
<evidence type="ECO:0000313" key="4">
    <source>
        <dbReference type="Proteomes" id="UP001553715"/>
    </source>
</evidence>
<protein>
    <submittedName>
        <fullName evidence="3">DUF4229 domain-containing protein</fullName>
    </submittedName>
</protein>